<feature type="signal peptide" evidence="1">
    <location>
        <begin position="1"/>
        <end position="17"/>
    </location>
</feature>
<keyword evidence="4" id="KW-1185">Reference proteome</keyword>
<dbReference type="Pfam" id="PF13290">
    <property type="entry name" value="CHB_HEX_C_1"/>
    <property type="match status" value="1"/>
</dbReference>
<dbReference type="EMBL" id="AP012338">
    <property type="protein sequence ID" value="BAM03053.1"/>
    <property type="molecule type" value="Genomic_DNA"/>
</dbReference>
<accession>I0ICR5</accession>
<dbReference type="KEGG" id="phm:PSMK_08940"/>
<evidence type="ECO:0000313" key="4">
    <source>
        <dbReference type="Proteomes" id="UP000007881"/>
    </source>
</evidence>
<dbReference type="Proteomes" id="UP000007881">
    <property type="component" value="Chromosome"/>
</dbReference>
<dbReference type="RefSeq" id="WP_014436273.1">
    <property type="nucleotide sequence ID" value="NC_017080.1"/>
</dbReference>
<dbReference type="AlphaFoldDB" id="I0ICR5"/>
<name>I0ICR5_PHYMF</name>
<proteinExistence type="predicted"/>
<keyword evidence="1" id="KW-0732">Signal</keyword>
<evidence type="ECO:0000259" key="2">
    <source>
        <dbReference type="Pfam" id="PF13290"/>
    </source>
</evidence>
<organism evidence="3 4">
    <name type="scientific">Phycisphaera mikurensis (strain NBRC 102666 / KCTC 22515 / FYK2301M01)</name>
    <dbReference type="NCBI Taxonomy" id="1142394"/>
    <lineage>
        <taxon>Bacteria</taxon>
        <taxon>Pseudomonadati</taxon>
        <taxon>Planctomycetota</taxon>
        <taxon>Phycisphaerae</taxon>
        <taxon>Phycisphaerales</taxon>
        <taxon>Phycisphaeraceae</taxon>
        <taxon>Phycisphaera</taxon>
    </lineage>
</organism>
<gene>
    <name evidence="3" type="ordered locus">PSMK_08940</name>
</gene>
<dbReference type="InterPro" id="IPR059177">
    <property type="entry name" value="GH29D-like_dom"/>
</dbReference>
<dbReference type="HOGENOM" id="CLU_012009_0_0_0"/>
<feature type="domain" description="GH29D-like beta-sandwich" evidence="2">
    <location>
        <begin position="934"/>
        <end position="992"/>
    </location>
</feature>
<evidence type="ECO:0000256" key="1">
    <source>
        <dbReference type="SAM" id="SignalP"/>
    </source>
</evidence>
<reference evidence="3 4" key="1">
    <citation type="submission" date="2012-02" db="EMBL/GenBank/DDBJ databases">
        <title>Complete genome sequence of Phycisphaera mikurensis NBRC 102666.</title>
        <authorList>
            <person name="Ankai A."/>
            <person name="Hosoyama A."/>
            <person name="Terui Y."/>
            <person name="Sekine M."/>
            <person name="Fukai R."/>
            <person name="Kato Y."/>
            <person name="Nakamura S."/>
            <person name="Yamada-Narita S."/>
            <person name="Kawakoshi A."/>
            <person name="Fukunaga Y."/>
            <person name="Yamazaki S."/>
            <person name="Fujita N."/>
        </authorList>
    </citation>
    <scope>NUCLEOTIDE SEQUENCE [LARGE SCALE GENOMIC DNA]</scope>
    <source>
        <strain evidence="4">NBRC 102666 / KCTC 22515 / FYK2301M01</strain>
    </source>
</reference>
<feature type="chain" id="PRO_5003629592" description="GH29D-like beta-sandwich domain-containing protein" evidence="1">
    <location>
        <begin position="18"/>
        <end position="1000"/>
    </location>
</feature>
<evidence type="ECO:0000313" key="3">
    <source>
        <dbReference type="EMBL" id="BAM03053.1"/>
    </source>
</evidence>
<sequence length="1000" mass="109673">MIHLPSFLGRLALVASAASVASPAAAGALRADFHRLSPGEVRAEIRWPDWTLSPHAPEGTRIAVEDDRLVLQDDSQENAAVLSLTGDASREPQPVEIRFSLRVDAPAREAGDPEGSAFAFLRFGPAYGEDLGFLRVILPGDAAEAGRAFVDASSGDELVRPSGSAGASIPLAEPVDVVLRLDPAAGTYAVRFGGEEVLAGATLAGGVEPRLGVFSVHTPSRGRAGISLGDLVIEPVGDADADAAGAAPAWPTRAEPRPELLSLLNDVDLRGGRLVETPGFDLQDEGAEFQFQPHLYYWPVRDEAGITAWRSEVEKEWIGRHLYSLRAFPVESNRRYVVSALVKSRFDRANNEIDLGLEMLTMNHERLPAERVAGLPADTASDPDNVDGWVRWEYAFVTANYDEPVKARFILRHNIGYTDHEAIDLRLAQVKLIELPVEPHAVEGDGSDLVTFRGGPGNLPMAVESVEEDGGVFTVRTTGVKFTIDTDAGRIAARQRIDFRRDLFDADLSLPLAGLQLVRHDDTVAVLRNEHLAIGVQCDGMAAVAPLSPMAVLATARIGGAFNRLGRGSVYAGDDFGGFAINTYPVIGSGTTVDFEPVTSGLWFEGLARNDTETMAAEGEASRPGWQIRWDLKPGERIFLSGFPCRPFDWERSFSEHYQLTHRENEVEGYDDPWYDVVDVLILWDFHQRSWGMAFADNYTPYDAELTQEHIRAIQAEGMKVMPYNSAWFHRTRDPEVWVESARRMVEDEGFEGMYSDGLPAVEWLVGYEEMRMLREGVLPDGPIRVHDSLPQSGRHVAEYAPYVYTYASTTYQAEHVSTDAGPGWPWVRYVINSWRQSNAIGDIKGDKWRGFGGDTPEQQTRSRLAGFIWNARPGSGAPNYMQDVKPVWDALEADWREHGDDPFYYDRHYLPLAQELTGFRIGRAAMPIVAEDGDQVELSTKATGDGVAIRYTLDGSEPTAASAAYDGPVALPEGATLKAVTLAEGLEPSAVAVHPLPED</sequence>
<dbReference type="OrthoDB" id="1098018at2"/>
<protein>
    <recommendedName>
        <fullName evidence="2">GH29D-like beta-sandwich domain-containing protein</fullName>
    </recommendedName>
</protein>